<dbReference type="EMBL" id="MVBO01000093">
    <property type="protein sequence ID" value="OZJ03286.1"/>
    <property type="molecule type" value="Genomic_DNA"/>
</dbReference>
<accession>A0A261XY37</accession>
<organism evidence="2 3">
    <name type="scientific">Bifiguratus adelaidae</name>
    <dbReference type="NCBI Taxonomy" id="1938954"/>
    <lineage>
        <taxon>Eukaryota</taxon>
        <taxon>Fungi</taxon>
        <taxon>Fungi incertae sedis</taxon>
        <taxon>Mucoromycota</taxon>
        <taxon>Mucoromycotina</taxon>
        <taxon>Endogonomycetes</taxon>
        <taxon>Endogonales</taxon>
        <taxon>Endogonales incertae sedis</taxon>
        <taxon>Bifiguratus</taxon>
    </lineage>
</organism>
<comment type="caution">
    <text evidence="2">The sequence shown here is derived from an EMBL/GenBank/DDBJ whole genome shotgun (WGS) entry which is preliminary data.</text>
</comment>
<sequence length="239" mass="26742">MSTPEHVNGWNAVPRDPSKLLPPNATKVHEAKHVPVAEIPIPDSPVAQAALAYVQQELNPQTLSHSMRAYMFGMAIAKTQYPEWRFSPECYYLTCLFHDLATTHKNLRATRLSFEFYGGMLAHHFIVDHAGSVDLAESVAEAVMRHQDFIPYGEITTIGQLIQLATTFDNMGANADLVHSQTIEEVVKQFPRNGWTGCFANVVKDEIKLKPWSHTTSMGPTHQTIIDGVEANPIMKKYD</sequence>
<name>A0A261XY37_9FUNG</name>
<gene>
    <name evidence="2" type="ORF">BZG36_03755</name>
</gene>
<dbReference type="PANTHER" id="PTHR35569:SF1">
    <property type="entry name" value="CYANAMIDE HYDRATASE DDI2-RELATED"/>
    <property type="match status" value="1"/>
</dbReference>
<dbReference type="SUPFAM" id="SSF109604">
    <property type="entry name" value="HD-domain/PDEase-like"/>
    <property type="match status" value="1"/>
</dbReference>
<evidence type="ECO:0000313" key="2">
    <source>
        <dbReference type="EMBL" id="OZJ03286.1"/>
    </source>
</evidence>
<dbReference type="PROSITE" id="PS51831">
    <property type="entry name" value="HD"/>
    <property type="match status" value="1"/>
</dbReference>
<dbReference type="InterPro" id="IPR017771">
    <property type="entry name" value="Cyanamide_hydratase_HD"/>
</dbReference>
<reference evidence="2 3" key="1">
    <citation type="journal article" date="2017" name="Mycologia">
        <title>Bifiguratus adelaidae, gen. et sp. nov., a new member of Mucoromycotina in endophytic and soil-dwelling habitats.</title>
        <authorList>
            <person name="Torres-Cruz T.J."/>
            <person name="Billingsley Tobias T.L."/>
            <person name="Almatruk M."/>
            <person name="Hesse C."/>
            <person name="Kuske C.R."/>
            <person name="Desiro A."/>
            <person name="Benucci G.M."/>
            <person name="Bonito G."/>
            <person name="Stajich J.E."/>
            <person name="Dunlap C."/>
            <person name="Arnold A.E."/>
            <person name="Porras-Alfaro A."/>
        </authorList>
    </citation>
    <scope>NUCLEOTIDE SEQUENCE [LARGE SCALE GENOMIC DNA]</scope>
    <source>
        <strain evidence="2 3">AZ0501</strain>
    </source>
</reference>
<dbReference type="AlphaFoldDB" id="A0A261XY37"/>
<evidence type="ECO:0000313" key="3">
    <source>
        <dbReference type="Proteomes" id="UP000242875"/>
    </source>
</evidence>
<proteinExistence type="predicted"/>
<dbReference type="Pfam" id="PF01966">
    <property type="entry name" value="HD"/>
    <property type="match status" value="1"/>
</dbReference>
<dbReference type="NCBIfam" id="TIGR03401">
    <property type="entry name" value="cyanamide_fam"/>
    <property type="match status" value="1"/>
</dbReference>
<dbReference type="PANTHER" id="PTHR35569">
    <property type="entry name" value="CYANAMIDE HYDRATASE DDI2-RELATED"/>
    <property type="match status" value="1"/>
</dbReference>
<feature type="domain" description="HD" evidence="1">
    <location>
        <begin position="62"/>
        <end position="171"/>
    </location>
</feature>
<dbReference type="InterPro" id="IPR006674">
    <property type="entry name" value="HD_domain"/>
</dbReference>
<keyword evidence="3" id="KW-1185">Reference proteome</keyword>
<protein>
    <recommendedName>
        <fullName evidence="1">HD domain-containing protein</fullName>
    </recommendedName>
</protein>
<evidence type="ECO:0000259" key="1">
    <source>
        <dbReference type="PROSITE" id="PS51831"/>
    </source>
</evidence>
<dbReference type="OrthoDB" id="409121at2759"/>
<dbReference type="Gene3D" id="1.10.3210.10">
    <property type="entry name" value="Hypothetical protein af1432"/>
    <property type="match status" value="1"/>
</dbReference>
<dbReference type="Proteomes" id="UP000242875">
    <property type="component" value="Unassembled WGS sequence"/>
</dbReference>